<dbReference type="PROSITE" id="PS51360">
    <property type="entry name" value="PLUS3"/>
    <property type="match status" value="1"/>
</dbReference>
<dbReference type="InterPro" id="IPR013083">
    <property type="entry name" value="Znf_RING/FYVE/PHD"/>
</dbReference>
<dbReference type="SUPFAM" id="SSF47592">
    <property type="entry name" value="SWIB/MDM2 domain"/>
    <property type="match status" value="1"/>
</dbReference>
<feature type="domain" description="Plus3" evidence="5">
    <location>
        <begin position="362"/>
        <end position="491"/>
    </location>
</feature>
<dbReference type="Pfam" id="PF03126">
    <property type="entry name" value="Plus-3"/>
    <property type="match status" value="1"/>
</dbReference>
<dbReference type="Proteomes" id="UP001157006">
    <property type="component" value="Chromosome 2"/>
</dbReference>
<dbReference type="InterPro" id="IPR004343">
    <property type="entry name" value="Plus-3_dom"/>
</dbReference>
<dbReference type="InterPro" id="IPR058668">
    <property type="entry name" value="NERD_dom"/>
</dbReference>
<dbReference type="PANTHER" id="PTHR46851">
    <property type="entry name" value="OS01G0884500 PROTEIN"/>
    <property type="match status" value="1"/>
</dbReference>
<dbReference type="Pfam" id="PF25980">
    <property type="entry name" value="NERD_plant"/>
    <property type="match status" value="1"/>
</dbReference>
<dbReference type="Gene3D" id="3.30.40.10">
    <property type="entry name" value="Zinc/RING finger domain, C3HC4 (zinc finger)"/>
    <property type="match status" value="1"/>
</dbReference>
<evidence type="ECO:0000313" key="7">
    <source>
        <dbReference type="EMBL" id="CAI8597140.1"/>
    </source>
</evidence>
<keyword evidence="2" id="KW-0863">Zinc-finger</keyword>
<dbReference type="InterPro" id="IPR003121">
    <property type="entry name" value="SWIB_MDM2_domain"/>
</dbReference>
<evidence type="ECO:0000259" key="5">
    <source>
        <dbReference type="PROSITE" id="PS51360"/>
    </source>
</evidence>
<evidence type="ECO:0000313" key="8">
    <source>
        <dbReference type="Proteomes" id="UP001157006"/>
    </source>
</evidence>
<keyword evidence="1" id="KW-0479">Metal-binding</keyword>
<dbReference type="CDD" id="cd10567">
    <property type="entry name" value="SWIB-MDM2_like"/>
    <property type="match status" value="1"/>
</dbReference>
<dbReference type="EMBL" id="OX451737">
    <property type="protein sequence ID" value="CAI8597140.1"/>
    <property type="molecule type" value="Genomic_DNA"/>
</dbReference>
<feature type="region of interest" description="Disordered" evidence="4">
    <location>
        <begin position="718"/>
        <end position="779"/>
    </location>
</feature>
<evidence type="ECO:0000256" key="4">
    <source>
        <dbReference type="SAM" id="MobiDB-lite"/>
    </source>
</evidence>
<evidence type="ECO:0000256" key="3">
    <source>
        <dbReference type="ARBA" id="ARBA00022833"/>
    </source>
</evidence>
<dbReference type="GO" id="GO:0008270">
    <property type="term" value="F:zinc ion binding"/>
    <property type="evidence" value="ECO:0007669"/>
    <property type="project" value="UniProtKB-KW"/>
</dbReference>
<keyword evidence="3" id="KW-0862">Zinc</keyword>
<feature type="compositionally biased region" description="Basic and acidic residues" evidence="4">
    <location>
        <begin position="723"/>
        <end position="737"/>
    </location>
</feature>
<dbReference type="SMART" id="SM00249">
    <property type="entry name" value="PHD"/>
    <property type="match status" value="1"/>
</dbReference>
<dbReference type="InterPro" id="IPR045894">
    <property type="entry name" value="At5g08430-like"/>
</dbReference>
<dbReference type="Gene3D" id="3.30.1490.40">
    <property type="match status" value="1"/>
</dbReference>
<dbReference type="AlphaFoldDB" id="A0AAV0ZEU3"/>
<gene>
    <name evidence="7" type="ORF">VFH_II067360</name>
</gene>
<dbReference type="PROSITE" id="PS51925">
    <property type="entry name" value="SWIB_MDM2"/>
    <property type="match status" value="1"/>
</dbReference>
<evidence type="ECO:0000256" key="2">
    <source>
        <dbReference type="ARBA" id="ARBA00022771"/>
    </source>
</evidence>
<protein>
    <submittedName>
        <fullName evidence="7">Uncharacterized protein</fullName>
    </submittedName>
</protein>
<dbReference type="GO" id="GO:0003677">
    <property type="term" value="F:DNA binding"/>
    <property type="evidence" value="ECO:0007669"/>
    <property type="project" value="InterPro"/>
</dbReference>
<reference evidence="7 8" key="1">
    <citation type="submission" date="2023-01" db="EMBL/GenBank/DDBJ databases">
        <authorList>
            <person name="Kreplak J."/>
        </authorList>
    </citation>
    <scope>NUCLEOTIDE SEQUENCE [LARGE SCALE GENOMIC DNA]</scope>
</reference>
<sequence length="857" mass="97365">MRKRNVKRKKEEIAEDCCFVCKDGGNMRVCDFKDCLKTYHGECVGEDASFLTSNKTWCCWSHYCCLCGKPSKFVCFFCPTAVCGKCYCDFDFAPVKRNKGFCRHCSKLAFLIEKNADVDSDGEKVNMKDPATFESYFVEYYEVIKRKEGLNPQHALMARDIIKNRKKKCDMDSNEIDDGEDDSGESDVSNFMGSDSDDLDVTTGVKSSGRKKKCMKKLESIKGKVGKDKKKDFDGWGSRSLVDFLKNIGKDTTQAFSELDVKSIIIDYCQKNQLFDPMKKKRVLCDAKLYNLLRRKSVNKNNIQNLLASHFVENFEETDDMVSSSEEMGDKEAFKFSEQRHLNSTTKSCLVVSQEVPSGFAAINTSNLKLVYLKRTLIEELLKQPESFDDKVLGSFVRTKSDPNDYLQNNSHLLLQVIGINKSSKKGEINQEILLRLTNVPKAVPINKISDDDFSEEECQDLYQRMSNGVLKKPTTLELEQKARTLHEDIMKHWISREIAVLRNRIDLANEKGWRREYPFMTFLLMLHRKIKLESPSEQSRLLSEIPNVIPEMVYTNLSPEDSSREDKLEFSSEQSRLLSEIPNVIPEMVYTNLSPEDSSRKDNLEFPSEQSCLLSEIPKVIPEMVDTNLSPEDSSRLDKLEQNDLSEIAIGENCSSVEQYSTHDDFAQCLDKRTDDADDRNLSVNMDVNQTIQERQSVTLADSVKATAIDVIMLSDSDEDDSKIKVTSSERKEVETPKATTAGRKGVESPEITSAGRKRSETPEIPSCRRKGVESSEVISAGRKRLETPEIPNFHCSGVYSGKRGPFSLSVLKIYSESLSGLTSPLDFKVWKEGESEREAIPLRDALMLFSPKREE</sequence>
<evidence type="ECO:0000256" key="1">
    <source>
        <dbReference type="ARBA" id="ARBA00022723"/>
    </source>
</evidence>
<feature type="domain" description="DM2" evidence="6">
    <location>
        <begin position="230"/>
        <end position="313"/>
    </location>
</feature>
<feature type="region of interest" description="Disordered" evidence="4">
    <location>
        <begin position="171"/>
        <end position="197"/>
    </location>
</feature>
<feature type="compositionally biased region" description="Acidic residues" evidence="4">
    <location>
        <begin position="172"/>
        <end position="185"/>
    </location>
</feature>
<dbReference type="InterPro" id="IPR036128">
    <property type="entry name" value="Plus3-like_sf"/>
</dbReference>
<organism evidence="7 8">
    <name type="scientific">Vicia faba</name>
    <name type="common">Broad bean</name>
    <name type="synonym">Faba vulgaris</name>
    <dbReference type="NCBI Taxonomy" id="3906"/>
    <lineage>
        <taxon>Eukaryota</taxon>
        <taxon>Viridiplantae</taxon>
        <taxon>Streptophyta</taxon>
        <taxon>Embryophyta</taxon>
        <taxon>Tracheophyta</taxon>
        <taxon>Spermatophyta</taxon>
        <taxon>Magnoliopsida</taxon>
        <taxon>eudicotyledons</taxon>
        <taxon>Gunneridae</taxon>
        <taxon>Pentapetalae</taxon>
        <taxon>rosids</taxon>
        <taxon>fabids</taxon>
        <taxon>Fabales</taxon>
        <taxon>Fabaceae</taxon>
        <taxon>Papilionoideae</taxon>
        <taxon>50 kb inversion clade</taxon>
        <taxon>NPAAA clade</taxon>
        <taxon>Hologalegina</taxon>
        <taxon>IRL clade</taxon>
        <taxon>Fabeae</taxon>
        <taxon>Vicia</taxon>
    </lineage>
</organism>
<dbReference type="PANTHER" id="PTHR46851:SF23">
    <property type="entry name" value="SWIB_MDM2 DOMAIN-CONTAINING PROTEIN"/>
    <property type="match status" value="1"/>
</dbReference>
<proteinExistence type="predicted"/>
<dbReference type="InterPro" id="IPR036885">
    <property type="entry name" value="SWIB_MDM2_dom_sf"/>
</dbReference>
<dbReference type="Pfam" id="PF02201">
    <property type="entry name" value="SWIB"/>
    <property type="match status" value="1"/>
</dbReference>
<dbReference type="InterPro" id="IPR035445">
    <property type="entry name" value="GYF-like_dom_sf"/>
</dbReference>
<dbReference type="Gene3D" id="3.90.70.200">
    <property type="entry name" value="Plus-3 domain"/>
    <property type="match status" value="1"/>
</dbReference>
<dbReference type="Gene3D" id="1.10.245.10">
    <property type="entry name" value="SWIB/MDM2 domain"/>
    <property type="match status" value="1"/>
</dbReference>
<dbReference type="SUPFAM" id="SSF159042">
    <property type="entry name" value="Plus3-like"/>
    <property type="match status" value="1"/>
</dbReference>
<name>A0AAV0ZEU3_VICFA</name>
<dbReference type="InterPro" id="IPR001965">
    <property type="entry name" value="Znf_PHD"/>
</dbReference>
<keyword evidence="8" id="KW-1185">Reference proteome</keyword>
<dbReference type="CDD" id="cd15568">
    <property type="entry name" value="PHD5_NSD"/>
    <property type="match status" value="1"/>
</dbReference>
<dbReference type="SMART" id="SM00719">
    <property type="entry name" value="Plus3"/>
    <property type="match status" value="1"/>
</dbReference>
<accession>A0AAV0ZEU3</accession>
<evidence type="ECO:0000259" key="6">
    <source>
        <dbReference type="PROSITE" id="PS51925"/>
    </source>
</evidence>